<keyword evidence="1" id="KW-0040">ANK repeat</keyword>
<feature type="region of interest" description="Disordered" evidence="2">
    <location>
        <begin position="448"/>
        <end position="490"/>
    </location>
</feature>
<dbReference type="PANTHER" id="PTHR24177:SF103">
    <property type="entry name" value="PGG DOMAIN-CONTAINING PROTEIN"/>
    <property type="match status" value="1"/>
</dbReference>
<dbReference type="InterPro" id="IPR036770">
    <property type="entry name" value="Ankyrin_rpt-contain_sf"/>
</dbReference>
<feature type="repeat" description="ANK" evidence="1">
    <location>
        <begin position="83"/>
        <end position="115"/>
    </location>
</feature>
<feature type="compositionally biased region" description="Basic and acidic residues" evidence="2">
    <location>
        <begin position="347"/>
        <end position="366"/>
    </location>
</feature>
<proteinExistence type="predicted"/>
<keyword evidence="5" id="KW-1185">Reference proteome</keyword>
<organism evidence="4 5">
    <name type="scientific">Quercus rubra</name>
    <name type="common">Northern red oak</name>
    <name type="synonym">Quercus borealis</name>
    <dbReference type="NCBI Taxonomy" id="3512"/>
    <lineage>
        <taxon>Eukaryota</taxon>
        <taxon>Viridiplantae</taxon>
        <taxon>Streptophyta</taxon>
        <taxon>Embryophyta</taxon>
        <taxon>Tracheophyta</taxon>
        <taxon>Spermatophyta</taxon>
        <taxon>Magnoliopsida</taxon>
        <taxon>eudicotyledons</taxon>
        <taxon>Gunneridae</taxon>
        <taxon>Pentapetalae</taxon>
        <taxon>rosids</taxon>
        <taxon>fabids</taxon>
        <taxon>Fagales</taxon>
        <taxon>Fagaceae</taxon>
        <taxon>Quercus</taxon>
    </lineage>
</organism>
<dbReference type="Proteomes" id="UP001324115">
    <property type="component" value="Unassembled WGS sequence"/>
</dbReference>
<dbReference type="SMART" id="SM00248">
    <property type="entry name" value="ANK"/>
    <property type="match status" value="6"/>
</dbReference>
<dbReference type="Pfam" id="PF12796">
    <property type="entry name" value="Ank_2"/>
    <property type="match status" value="1"/>
</dbReference>
<dbReference type="AlphaFoldDB" id="A0AAN7ELB6"/>
<reference evidence="4 5" key="1">
    <citation type="journal article" date="2023" name="G3 (Bethesda)">
        <title>A haplotype-resolved chromosome-scale genome for Quercus rubra L. provides insights into the genetics of adaptive traits for red oak species.</title>
        <authorList>
            <person name="Kapoor B."/>
            <person name="Jenkins J."/>
            <person name="Schmutz J."/>
            <person name="Zhebentyayeva T."/>
            <person name="Kuelheim C."/>
            <person name="Coggeshall M."/>
            <person name="Heim C."/>
            <person name="Lasky J.R."/>
            <person name="Leites L."/>
            <person name="Islam-Faridi N."/>
            <person name="Romero-Severson J."/>
            <person name="DeLeo V.L."/>
            <person name="Lucas S.M."/>
            <person name="Lazic D."/>
            <person name="Gailing O."/>
            <person name="Carlson J."/>
            <person name="Staton M."/>
        </authorList>
    </citation>
    <scope>NUCLEOTIDE SEQUENCE [LARGE SCALE GENOMIC DNA]</scope>
    <source>
        <strain evidence="4">Pseudo-F2</strain>
    </source>
</reference>
<dbReference type="Pfam" id="PF13962">
    <property type="entry name" value="PGG"/>
    <property type="match status" value="1"/>
</dbReference>
<dbReference type="GO" id="GO:0016020">
    <property type="term" value="C:membrane"/>
    <property type="evidence" value="ECO:0007669"/>
    <property type="project" value="TreeGrafter"/>
</dbReference>
<feature type="region of interest" description="Disordered" evidence="2">
    <location>
        <begin position="20"/>
        <end position="40"/>
    </location>
</feature>
<dbReference type="SUPFAM" id="SSF48403">
    <property type="entry name" value="Ankyrin repeat"/>
    <property type="match status" value="2"/>
</dbReference>
<name>A0AAN7ELB6_QUERU</name>
<dbReference type="InterPro" id="IPR002110">
    <property type="entry name" value="Ankyrin_rpt"/>
</dbReference>
<protein>
    <recommendedName>
        <fullName evidence="3">PGG domain-containing protein</fullName>
    </recommendedName>
</protein>
<feature type="compositionally biased region" description="Polar residues" evidence="2">
    <location>
        <begin position="448"/>
        <end position="462"/>
    </location>
</feature>
<evidence type="ECO:0000259" key="3">
    <source>
        <dbReference type="Pfam" id="PF13962"/>
    </source>
</evidence>
<evidence type="ECO:0000313" key="5">
    <source>
        <dbReference type="Proteomes" id="UP001324115"/>
    </source>
</evidence>
<gene>
    <name evidence="4" type="ORF">RGQ29_031633</name>
</gene>
<evidence type="ECO:0000313" key="4">
    <source>
        <dbReference type="EMBL" id="KAK4573757.1"/>
    </source>
</evidence>
<feature type="domain" description="PGG" evidence="3">
    <location>
        <begin position="670"/>
        <end position="700"/>
    </location>
</feature>
<feature type="compositionally biased region" description="Basic and acidic residues" evidence="2">
    <location>
        <begin position="463"/>
        <end position="490"/>
    </location>
</feature>
<accession>A0AAN7ELB6</accession>
<dbReference type="PANTHER" id="PTHR24177">
    <property type="entry name" value="CASKIN"/>
    <property type="match status" value="1"/>
</dbReference>
<dbReference type="InterPro" id="IPR026961">
    <property type="entry name" value="PGG_dom"/>
</dbReference>
<dbReference type="PROSITE" id="PS50088">
    <property type="entry name" value="ANK_REPEAT"/>
    <property type="match status" value="1"/>
</dbReference>
<comment type="caution">
    <text evidence="4">The sequence shown here is derived from an EMBL/GenBank/DDBJ whole genome shotgun (WGS) entry which is preliminary data.</text>
</comment>
<evidence type="ECO:0000256" key="2">
    <source>
        <dbReference type="SAM" id="MobiDB-lite"/>
    </source>
</evidence>
<feature type="region of interest" description="Disordered" evidence="2">
    <location>
        <begin position="347"/>
        <end position="373"/>
    </location>
</feature>
<dbReference type="Gene3D" id="1.25.40.20">
    <property type="entry name" value="Ankyrin repeat-containing domain"/>
    <property type="match status" value="2"/>
</dbReference>
<dbReference type="EMBL" id="JAXUIC010000009">
    <property type="protein sequence ID" value="KAK4573757.1"/>
    <property type="molecule type" value="Genomic_DNA"/>
</dbReference>
<sequence length="788" mass="89654">MEHNPSVSLTVVRKIMDEAKQEDDMRKEMDDTTKDDNDDRSKKIDDVLALELYKNTMTGQWMKVVETYQNHKIKAIFAKINSSGDTALHIAVSIAPKEIVEKLVKVITDLQEEEDGDDAITGTRITNNERNNPLHVAVSAGRFKICFLLVTQLDGSSLASAQNNVGESPLFLAAFHGNKDIFLCLHLIFLVGNSNTNVDTINPSYIRKDGETILHCAIRWEYFDVACNILQLENRLAFVMNGQGITPLHLLASKPSVFRSGSYLGWWKEIIYYCTYVEELKCEISIHQMFRDFIKLFKDSKFEDENNHSFLKNFLSCIDFCRWLFEWLKTMAQRVFERMNVHCKGRDDVESPEERNVTGQSEDSKHKGSQSRSQAQEHQFFQTRYADCSKFLNHFHRFLSWVILGLGYEDILKLKQKHANSVKIMNELIKIANEAQFDFSSGMVPRQTINSGIATGSNSDQQDGNKRNETDPEEKKNGRGKGETLETAKIETRANTASNGITEMVEQIPKKFPLDFNDESKETSAIAKTETPILLAARYGITEMVQQILEMFPTAINDKSEGKNIVLSAVQNRQSHALQLLLKKKFVKRKLIHEVDMSENNALHLAAEMGKQKPWLIPGAALQMQWEIKWYEFVKNNMPQHFCYQINKEGKSPKEIFNSTHEELVKKGGEWLNKTSESCSVVSALIATVAFAASASISQETSMKKVGYQTSKTNQSSLSLPSPHSLPSFWIPQYHPIASAKFHRLILVNTQCFPNLQNTLYTLNRCGLCLGTNLLSRYNNGRGKKKRL</sequence>
<evidence type="ECO:0000256" key="1">
    <source>
        <dbReference type="PROSITE-ProRule" id="PRU00023"/>
    </source>
</evidence>